<sequence>MKLGVRFVLLLALLGAGAAAMGALSLSSDAQHLTQRMLDAHSERSPRIELLERTVRFADGSEATLRLAEGFDIAVAAEELGKARFMTMSPDGRLFVADMVDYNLSNEGRLLILDDFNEETRQFESEISYLTGLRGPHNVAFYTDEAGNDWLYLTLTEHLLRYPYRVGDTEPSGEAEIIYSFPNTQSEGAEGVVWHITRTALFAGDTLYVSVGSGCNVCEEAPGEDRAVILAMNPDGTEARTYAEGIKNAVGLLWVDGGLWATENGPDHLGADAPDDTLFRIEEGAHYGWPYCYELDGEKHADTSLEWQREPLDCSRVPPSFAAFEPHAAPLGFAHFGSDAHPHLKDSFLVALQGSWVVEYGAGYQLMRVSLEDGATDVFLDGFLSEERERIGRPVHILPLERDSFLMTDDYNGRLYYIFAS</sequence>
<accession>A0A2H0U7I6</accession>
<organism evidence="2 3">
    <name type="scientific">Candidatus Kaiserbacteria bacterium CG10_big_fil_rev_8_21_14_0_10_59_10</name>
    <dbReference type="NCBI Taxonomy" id="1974612"/>
    <lineage>
        <taxon>Bacteria</taxon>
        <taxon>Candidatus Kaiseribacteriota</taxon>
    </lineage>
</organism>
<dbReference type="InterPro" id="IPR054539">
    <property type="entry name" value="Beta-prop_PDH"/>
</dbReference>
<evidence type="ECO:0000313" key="2">
    <source>
        <dbReference type="EMBL" id="PIR82378.1"/>
    </source>
</evidence>
<comment type="caution">
    <text evidence="2">The sequence shown here is derived from an EMBL/GenBank/DDBJ whole genome shotgun (WGS) entry which is preliminary data.</text>
</comment>
<feature type="domain" description="Pyrroloquinoline quinone-dependent pyranose dehydrogenase beta-propeller" evidence="1">
    <location>
        <begin position="66"/>
        <end position="372"/>
    </location>
</feature>
<dbReference type="AlphaFoldDB" id="A0A2H0U7I6"/>
<evidence type="ECO:0000259" key="1">
    <source>
        <dbReference type="Pfam" id="PF22807"/>
    </source>
</evidence>
<dbReference type="EMBL" id="PFBM01000016">
    <property type="protein sequence ID" value="PIR82378.1"/>
    <property type="molecule type" value="Genomic_DNA"/>
</dbReference>
<dbReference type="Proteomes" id="UP000231379">
    <property type="component" value="Unassembled WGS sequence"/>
</dbReference>
<proteinExistence type="predicted"/>
<dbReference type="SUPFAM" id="SSF50952">
    <property type="entry name" value="Soluble quinoprotein glucose dehydrogenase"/>
    <property type="match status" value="1"/>
</dbReference>
<gene>
    <name evidence="2" type="ORF">COU20_02545</name>
</gene>
<reference evidence="3" key="1">
    <citation type="submission" date="2017-09" db="EMBL/GenBank/DDBJ databases">
        <title>Depth-based differentiation of microbial function through sediment-hosted aquifers and enrichment of novel symbionts in the deep terrestrial subsurface.</title>
        <authorList>
            <person name="Probst A.J."/>
            <person name="Ladd B."/>
            <person name="Jarett J.K."/>
            <person name="Geller-Mcgrath D.E."/>
            <person name="Sieber C.M.K."/>
            <person name="Emerson J.B."/>
            <person name="Anantharaman K."/>
            <person name="Thomas B.C."/>
            <person name="Malmstrom R."/>
            <person name="Stieglmeier M."/>
            <person name="Klingl A."/>
            <person name="Woyke T."/>
            <person name="Ryan C.M."/>
            <person name="Banfield J.F."/>
        </authorList>
    </citation>
    <scope>NUCLEOTIDE SEQUENCE [LARGE SCALE GENOMIC DNA]</scope>
</reference>
<dbReference type="PANTHER" id="PTHR33546">
    <property type="entry name" value="LARGE, MULTIFUNCTIONAL SECRETED PROTEIN-RELATED"/>
    <property type="match status" value="1"/>
</dbReference>
<dbReference type="InterPro" id="IPR011041">
    <property type="entry name" value="Quinoprot_gluc/sorb_DH_b-prop"/>
</dbReference>
<name>A0A2H0U7I6_9BACT</name>
<dbReference type="PANTHER" id="PTHR33546:SF1">
    <property type="entry name" value="LARGE, MULTIFUNCTIONAL SECRETED PROTEIN"/>
    <property type="match status" value="1"/>
</dbReference>
<evidence type="ECO:0000313" key="3">
    <source>
        <dbReference type="Proteomes" id="UP000231379"/>
    </source>
</evidence>
<dbReference type="Gene3D" id="2.120.10.30">
    <property type="entry name" value="TolB, C-terminal domain"/>
    <property type="match status" value="1"/>
</dbReference>
<protein>
    <submittedName>
        <fullName evidence="2">Glucose/sorbosone dehydrogenase</fullName>
    </submittedName>
</protein>
<dbReference type="Pfam" id="PF22807">
    <property type="entry name" value="TrAA12"/>
    <property type="match status" value="1"/>
</dbReference>
<dbReference type="InterPro" id="IPR011042">
    <property type="entry name" value="6-blade_b-propeller_TolB-like"/>
</dbReference>